<dbReference type="GO" id="GO:0006836">
    <property type="term" value="P:neurotransmitter transport"/>
    <property type="evidence" value="ECO:0007669"/>
    <property type="project" value="UniProtKB-KW"/>
</dbReference>
<evidence type="ECO:0000256" key="12">
    <source>
        <dbReference type="SAM" id="MobiDB-lite"/>
    </source>
</evidence>
<evidence type="ECO:0000256" key="1">
    <source>
        <dbReference type="ARBA" id="ARBA00004644"/>
    </source>
</evidence>
<gene>
    <name evidence="15" type="ORF">KOW79_008962</name>
</gene>
<dbReference type="GO" id="GO:0022857">
    <property type="term" value="F:transmembrane transporter activity"/>
    <property type="evidence" value="ECO:0007669"/>
    <property type="project" value="InterPro"/>
</dbReference>
<dbReference type="Proteomes" id="UP000824219">
    <property type="component" value="Linkage Group LG10"/>
</dbReference>
<dbReference type="InterPro" id="IPR022308">
    <property type="entry name" value="SV2"/>
</dbReference>
<feature type="domain" description="Major facilitator superfamily (MFS) profile" evidence="14">
    <location>
        <begin position="115"/>
        <end position="684"/>
    </location>
</feature>
<keyword evidence="7 13" id="KW-1133">Transmembrane helix</keyword>
<keyword evidence="10" id="KW-0325">Glycoprotein</keyword>
<sequence length="689" mass="78134">MDGHYQYNTQDNEGESQQTYGEGGEDGYPYQSDYTGQEEDAASDATEGQDEEDQIYEGEYQGIPHPDEIKEARRAARREARLKAKLASLESEETLAEQYESIMEDCGHGRFQWTLFTVLGLALMADGVECFVVAFALPSAEKDMCLSNANKGMLGLIVYVGMMLGALVWGGLADKLGRRQCLLNALAINCIFSFISSFAQGYGFFLFCRLCSGIGIGGSIPIVYTYFAEFLHMDKRGEHLSWLCLFWMLGGLYASFSAWGIIPHYGWGFSMGTEFQFHSWRVFVLVSFLPAVAALAGLVFMPESPRYLLENARHDEAWMILRRVHDTNWRAKGEPERVFQVSQFKTPQTEEDDFIEIQSETGTAFQRFMVRQMTLVKQVMKNLMSLAGPKLRLHGLFIAIVWFTMAFGYYGLSVWFPDQIKHLQYEEYQSRTQLFMKYKIEDFHFNFSLKNQIHEEGHYNHDLFIGIEMTNVRFKDALFQDCYFEDIKSTDTLFENCTIVNTIFYNTDLWSDSKFINCHFINVTFHHPKSGCHLNFQEENDILIYLVSFLGSLSVLPGNIIASFLMDKIGRIKIIGSSMLVSSGCTFFLFLCFNPGAVITFQCLFYAASAAAWNGIEVITVELYPASKRATAFGVLNSLSKLAAIISTFIFSKFVGITKIIPIILSFSAMACGGLLSFKLPETREVILQ</sequence>
<dbReference type="FunFam" id="2.160.20.80:FF:000001">
    <property type="entry name" value="Synaptic vesicle glycoprotein 2A"/>
    <property type="match status" value="1"/>
</dbReference>
<feature type="transmembrane region" description="Helical" evidence="13">
    <location>
        <begin position="599"/>
        <end position="619"/>
    </location>
</feature>
<evidence type="ECO:0000256" key="8">
    <source>
        <dbReference type="ARBA" id="ARBA00023018"/>
    </source>
</evidence>
<dbReference type="Gene3D" id="1.20.1250.20">
    <property type="entry name" value="MFS general substrate transporter like domains"/>
    <property type="match status" value="2"/>
</dbReference>
<keyword evidence="9 13" id="KW-0472">Membrane</keyword>
<protein>
    <recommendedName>
        <fullName evidence="14">Major facilitator superfamily (MFS) profile domain-containing protein</fullName>
    </recommendedName>
</protein>
<dbReference type="GO" id="GO:0043005">
    <property type="term" value="C:neuron projection"/>
    <property type="evidence" value="ECO:0007669"/>
    <property type="project" value="TreeGrafter"/>
</dbReference>
<evidence type="ECO:0000256" key="5">
    <source>
        <dbReference type="ARBA" id="ARBA00022692"/>
    </source>
</evidence>
<keyword evidence="3" id="KW-0813">Transport</keyword>
<organism evidence="15 16">
    <name type="scientific">Hemibagrus wyckioides</name>
    <dbReference type="NCBI Taxonomy" id="337641"/>
    <lineage>
        <taxon>Eukaryota</taxon>
        <taxon>Metazoa</taxon>
        <taxon>Chordata</taxon>
        <taxon>Craniata</taxon>
        <taxon>Vertebrata</taxon>
        <taxon>Euteleostomi</taxon>
        <taxon>Actinopterygii</taxon>
        <taxon>Neopterygii</taxon>
        <taxon>Teleostei</taxon>
        <taxon>Ostariophysi</taxon>
        <taxon>Siluriformes</taxon>
        <taxon>Bagridae</taxon>
        <taxon>Hemibagrus</taxon>
    </lineage>
</organism>
<keyword evidence="5 13" id="KW-0812">Transmembrane</keyword>
<dbReference type="InterPro" id="IPR055415">
    <property type="entry name" value="LD_SV2"/>
</dbReference>
<feature type="transmembrane region" description="Helical" evidence="13">
    <location>
        <begin position="204"/>
        <end position="228"/>
    </location>
</feature>
<dbReference type="GO" id="GO:0030672">
    <property type="term" value="C:synaptic vesicle membrane"/>
    <property type="evidence" value="ECO:0007669"/>
    <property type="project" value="UniProtKB-SubCell"/>
</dbReference>
<feature type="transmembrane region" description="Helical" evidence="13">
    <location>
        <begin position="181"/>
        <end position="198"/>
    </location>
</feature>
<evidence type="ECO:0000256" key="13">
    <source>
        <dbReference type="SAM" id="Phobius"/>
    </source>
</evidence>
<keyword evidence="4" id="KW-0597">Phosphoprotein</keyword>
<comment type="subcellular location">
    <subcellularLocation>
        <location evidence="1">Cytoplasmic vesicle</location>
        <location evidence="1">Secretory vesicle</location>
        <location evidence="1">Synaptic vesicle membrane</location>
        <topology evidence="1">Multi-pass membrane protein</topology>
    </subcellularLocation>
</comment>
<dbReference type="PANTHER" id="PTHR23511:SF39">
    <property type="entry name" value="SYNAPTIC VESICLE GLYCOPROTEIN 2B"/>
    <property type="match status" value="1"/>
</dbReference>
<evidence type="ECO:0000313" key="15">
    <source>
        <dbReference type="EMBL" id="KAG7327356.1"/>
    </source>
</evidence>
<feature type="transmembrane region" description="Helical" evidence="13">
    <location>
        <begin position="149"/>
        <end position="169"/>
    </location>
</feature>
<dbReference type="EMBL" id="JAHKSW010000010">
    <property type="protein sequence ID" value="KAG7327356.1"/>
    <property type="molecule type" value="Genomic_DNA"/>
</dbReference>
<proteinExistence type="inferred from homology"/>
<evidence type="ECO:0000256" key="4">
    <source>
        <dbReference type="ARBA" id="ARBA00022553"/>
    </source>
</evidence>
<feature type="transmembrane region" description="Helical" evidence="13">
    <location>
        <begin position="113"/>
        <end position="137"/>
    </location>
</feature>
<dbReference type="SUPFAM" id="SSF141571">
    <property type="entry name" value="Pentapeptide repeat-like"/>
    <property type="match status" value="1"/>
</dbReference>
<feature type="transmembrane region" description="Helical" evidence="13">
    <location>
        <begin position="542"/>
        <end position="562"/>
    </location>
</feature>
<feature type="compositionally biased region" description="Polar residues" evidence="12">
    <location>
        <begin position="1"/>
        <end position="20"/>
    </location>
</feature>
<keyword evidence="8" id="KW-0770">Synapse</keyword>
<feature type="transmembrane region" description="Helical" evidence="13">
    <location>
        <begin position="240"/>
        <end position="262"/>
    </location>
</feature>
<dbReference type="AlphaFoldDB" id="A0A9D3NPT6"/>
<accession>A0A9D3NPT6</accession>
<feature type="transmembrane region" description="Helical" evidence="13">
    <location>
        <begin position="574"/>
        <end position="593"/>
    </location>
</feature>
<dbReference type="PROSITE" id="PS50850">
    <property type="entry name" value="MFS"/>
    <property type="match status" value="1"/>
</dbReference>
<keyword evidence="11" id="KW-0968">Cytoplasmic vesicle</keyword>
<dbReference type="Pfam" id="PF00083">
    <property type="entry name" value="Sugar_tr"/>
    <property type="match status" value="1"/>
</dbReference>
<comment type="similarity">
    <text evidence="2">Belongs to the major facilitator superfamily.</text>
</comment>
<reference evidence="15 16" key="1">
    <citation type="submission" date="2021-06" db="EMBL/GenBank/DDBJ databases">
        <title>Chromosome-level genome assembly of the red-tail catfish (Hemibagrus wyckioides).</title>
        <authorList>
            <person name="Shao F."/>
        </authorList>
    </citation>
    <scope>NUCLEOTIDE SEQUENCE [LARGE SCALE GENOMIC DNA]</scope>
    <source>
        <strain evidence="15">EC202008001</strain>
        <tissue evidence="15">Blood</tissue>
    </source>
</reference>
<dbReference type="NCBIfam" id="TIGR01299">
    <property type="entry name" value="synapt_SV2"/>
    <property type="match status" value="1"/>
</dbReference>
<dbReference type="InterPro" id="IPR011701">
    <property type="entry name" value="MFS"/>
</dbReference>
<feature type="transmembrane region" description="Helical" evidence="13">
    <location>
        <begin position="657"/>
        <end position="678"/>
    </location>
</feature>
<evidence type="ECO:0000256" key="10">
    <source>
        <dbReference type="ARBA" id="ARBA00023180"/>
    </source>
</evidence>
<name>A0A9D3NPT6_9TELE</name>
<evidence type="ECO:0000256" key="11">
    <source>
        <dbReference type="ARBA" id="ARBA00023329"/>
    </source>
</evidence>
<evidence type="ECO:0000256" key="6">
    <source>
        <dbReference type="ARBA" id="ARBA00022775"/>
    </source>
</evidence>
<feature type="transmembrane region" description="Helical" evidence="13">
    <location>
        <begin position="391"/>
        <end position="412"/>
    </location>
</feature>
<dbReference type="Pfam" id="PF23894">
    <property type="entry name" value="LD_SV2"/>
    <property type="match status" value="1"/>
</dbReference>
<evidence type="ECO:0000313" key="16">
    <source>
        <dbReference type="Proteomes" id="UP000824219"/>
    </source>
</evidence>
<evidence type="ECO:0000256" key="9">
    <source>
        <dbReference type="ARBA" id="ARBA00023136"/>
    </source>
</evidence>
<dbReference type="FunFam" id="1.20.1250.20:FF:000014">
    <property type="entry name" value="synaptic vesicle glycoprotein 2A"/>
    <property type="match status" value="1"/>
</dbReference>
<dbReference type="Gene3D" id="2.160.20.80">
    <property type="entry name" value="E3 ubiquitin-protein ligase SopA"/>
    <property type="match status" value="1"/>
</dbReference>
<dbReference type="Pfam" id="PF07690">
    <property type="entry name" value="MFS_1"/>
    <property type="match status" value="1"/>
</dbReference>
<feature type="transmembrane region" description="Helical" evidence="13">
    <location>
        <begin position="282"/>
        <end position="301"/>
    </location>
</feature>
<feature type="transmembrane region" description="Helical" evidence="13">
    <location>
        <begin position="631"/>
        <end position="651"/>
    </location>
</feature>
<comment type="caution">
    <text evidence="15">The sequence shown here is derived from an EMBL/GenBank/DDBJ whole genome shotgun (WGS) entry which is preliminary data.</text>
</comment>
<keyword evidence="6" id="KW-0532">Neurotransmitter transport</keyword>
<dbReference type="InterPro" id="IPR005828">
    <property type="entry name" value="MFS_sugar_transport-like"/>
</dbReference>
<dbReference type="GO" id="GO:0007268">
    <property type="term" value="P:chemical synaptic transmission"/>
    <property type="evidence" value="ECO:0007669"/>
    <property type="project" value="InterPro"/>
</dbReference>
<dbReference type="InterPro" id="IPR036259">
    <property type="entry name" value="MFS_trans_sf"/>
</dbReference>
<feature type="compositionally biased region" description="Acidic residues" evidence="12">
    <location>
        <begin position="36"/>
        <end position="56"/>
    </location>
</feature>
<keyword evidence="16" id="KW-1185">Reference proteome</keyword>
<dbReference type="InterPro" id="IPR020846">
    <property type="entry name" value="MFS_dom"/>
</dbReference>
<dbReference type="SUPFAM" id="SSF103473">
    <property type="entry name" value="MFS general substrate transporter"/>
    <property type="match status" value="2"/>
</dbReference>
<evidence type="ECO:0000256" key="3">
    <source>
        <dbReference type="ARBA" id="ARBA00022448"/>
    </source>
</evidence>
<dbReference type="FunFam" id="1.20.1250.20:FF:000009">
    <property type="entry name" value="Synaptic vesicle glycoprotein 2A"/>
    <property type="match status" value="1"/>
</dbReference>
<dbReference type="PANTHER" id="PTHR23511">
    <property type="entry name" value="SYNAPTIC VESICLE GLYCOPROTEIN 2"/>
    <property type="match status" value="1"/>
</dbReference>
<evidence type="ECO:0000256" key="7">
    <source>
        <dbReference type="ARBA" id="ARBA00022989"/>
    </source>
</evidence>
<dbReference type="OrthoDB" id="433512at2759"/>
<feature type="region of interest" description="Disordered" evidence="12">
    <location>
        <begin position="1"/>
        <end position="68"/>
    </location>
</feature>
<evidence type="ECO:0000259" key="14">
    <source>
        <dbReference type="PROSITE" id="PS50850"/>
    </source>
</evidence>
<evidence type="ECO:0000256" key="2">
    <source>
        <dbReference type="ARBA" id="ARBA00008335"/>
    </source>
</evidence>